<organism evidence="4 5">
    <name type="scientific">Evtepia gabavorous</name>
    <dbReference type="NCBI Taxonomy" id="2211183"/>
    <lineage>
        <taxon>Bacteria</taxon>
        <taxon>Bacillati</taxon>
        <taxon>Bacillota</taxon>
        <taxon>Clostridia</taxon>
        <taxon>Eubacteriales</taxon>
        <taxon>Evtepia</taxon>
    </lineage>
</organism>
<evidence type="ECO:0000256" key="1">
    <source>
        <dbReference type="SAM" id="MobiDB-lite"/>
    </source>
</evidence>
<comment type="caution">
    <text evidence="4">The sequence shown here is derived from an EMBL/GenBank/DDBJ whole genome shotgun (WGS) entry which is preliminary data.</text>
</comment>
<keyword evidence="2" id="KW-1133">Transmembrane helix</keyword>
<feature type="domain" description="BIG2" evidence="3">
    <location>
        <begin position="191"/>
        <end position="271"/>
    </location>
</feature>
<dbReference type="Gene3D" id="2.60.40.1080">
    <property type="match status" value="2"/>
</dbReference>
<feature type="compositionally biased region" description="Low complexity" evidence="1">
    <location>
        <begin position="100"/>
        <end position="135"/>
    </location>
</feature>
<dbReference type="InterPro" id="IPR003343">
    <property type="entry name" value="Big_2"/>
</dbReference>
<protein>
    <recommendedName>
        <fullName evidence="3">BIG2 domain-containing protein</fullName>
    </recommendedName>
</protein>
<keyword evidence="5" id="KW-1185">Reference proteome</keyword>
<evidence type="ECO:0000256" key="2">
    <source>
        <dbReference type="SAM" id="Phobius"/>
    </source>
</evidence>
<feature type="compositionally biased region" description="Low complexity" evidence="1">
    <location>
        <begin position="11"/>
        <end position="28"/>
    </location>
</feature>
<sequence>MRYDDYDDYSSRSSRGSSRRGSSSYSSGRDYDRDYYRDRDYRSDFGRDYDRGYYDRDRYSDRYSTRSSRDWYDDFDRSDWERTAPNWEDHGAARKKRPAGGSTRSSRPAPSGRSGSRSGSSSSRNTSRSGQGSRNGNRRPPEDPRRRPSSQSQRRPPASSSRRSAVQLVPIILGLVVIVLAALVIRSMLGGKSGYELEFSTKNIVVGETATATLKGVDSNAAEPEVLWTSSENNVVSVEGEGLECTLTAKSLGSATIIATVEGEKVASGTVTVVDTAPGVVSIRVSQDEVTISSGETYTINATVEMEKADMTPATIKWSSNNTSVAEVDSEGVITAREVGNAIIKGVAGEKTVEIAVEVVENPNSTPHDSTQDAGREPEEGQDATNNNNNSNNNSNSNNSSNNQNNSSNGGGTTSGNSGTGGTGDGNQTNGGTGNTTTGGTGGTADGGATGGQGTGGTDAGTGQ</sequence>
<evidence type="ECO:0000259" key="3">
    <source>
        <dbReference type="SMART" id="SM00635"/>
    </source>
</evidence>
<feature type="region of interest" description="Disordered" evidence="1">
    <location>
        <begin position="1"/>
        <end position="75"/>
    </location>
</feature>
<gene>
    <name evidence="4" type="ORF">DV520_07365</name>
</gene>
<dbReference type="Pfam" id="PF02368">
    <property type="entry name" value="Big_2"/>
    <property type="match status" value="2"/>
</dbReference>
<feature type="region of interest" description="Disordered" evidence="1">
    <location>
        <begin position="360"/>
        <end position="464"/>
    </location>
</feature>
<feature type="compositionally biased region" description="Low complexity" evidence="1">
    <location>
        <begin position="383"/>
        <end position="408"/>
    </location>
</feature>
<feature type="compositionally biased region" description="Gly residues" evidence="1">
    <location>
        <begin position="409"/>
        <end position="464"/>
    </location>
</feature>
<dbReference type="InterPro" id="IPR008964">
    <property type="entry name" value="Invasin/intimin_cell_adhesion"/>
</dbReference>
<dbReference type="AlphaFoldDB" id="A0A3E2B368"/>
<feature type="compositionally biased region" description="Low complexity" evidence="1">
    <location>
        <begin position="149"/>
        <end position="163"/>
    </location>
</feature>
<feature type="transmembrane region" description="Helical" evidence="2">
    <location>
        <begin position="165"/>
        <end position="185"/>
    </location>
</feature>
<dbReference type="GeneID" id="97995547"/>
<accession>A0A3E2B368</accession>
<dbReference type="SMART" id="SM00635">
    <property type="entry name" value="BID_2"/>
    <property type="match status" value="2"/>
</dbReference>
<feature type="region of interest" description="Disordered" evidence="1">
    <location>
        <begin position="87"/>
        <end position="163"/>
    </location>
</feature>
<dbReference type="EMBL" id="QQRQ01000010">
    <property type="protein sequence ID" value="RFT06435.1"/>
    <property type="molecule type" value="Genomic_DNA"/>
</dbReference>
<dbReference type="SUPFAM" id="SSF49373">
    <property type="entry name" value="Invasin/intimin cell-adhesion fragments"/>
    <property type="match status" value="2"/>
</dbReference>
<keyword evidence="2" id="KW-0472">Membrane</keyword>
<keyword evidence="2" id="KW-0812">Transmembrane</keyword>
<proteinExistence type="predicted"/>
<feature type="domain" description="BIG2" evidence="3">
    <location>
        <begin position="279"/>
        <end position="358"/>
    </location>
</feature>
<dbReference type="OrthoDB" id="2046310at2"/>
<feature type="compositionally biased region" description="Basic and acidic residues" evidence="1">
    <location>
        <begin position="370"/>
        <end position="379"/>
    </location>
</feature>
<dbReference type="Proteomes" id="UP000260649">
    <property type="component" value="Unassembled WGS sequence"/>
</dbReference>
<dbReference type="RefSeq" id="WP_117142311.1">
    <property type="nucleotide sequence ID" value="NZ_CAKXKJ010000001.1"/>
</dbReference>
<reference evidence="4 5" key="1">
    <citation type="submission" date="2018-07" db="EMBL/GenBank/DDBJ databases">
        <title>GABA Modulating Bacteria of the Human Gut Microbiota.</title>
        <authorList>
            <person name="Strandwitz P."/>
            <person name="Kim K.H."/>
            <person name="Terekhova D."/>
            <person name="Liu J.K."/>
            <person name="Sharma A."/>
            <person name="Levering J."/>
            <person name="Mcdonald D."/>
            <person name="Dietrich D."/>
            <person name="Ramadhar T.R."/>
            <person name="Lekbua A."/>
            <person name="Mroue N."/>
            <person name="Liston C."/>
            <person name="Stewart E.J."/>
            <person name="Dubin M.J."/>
            <person name="Zengler K."/>
            <person name="Knight R."/>
            <person name="Gilbert J.A."/>
            <person name="Clardy J."/>
            <person name="Lewis K."/>
        </authorList>
    </citation>
    <scope>NUCLEOTIDE SEQUENCE [LARGE SCALE GENOMIC DNA]</scope>
    <source>
        <strain evidence="4 5">KLE1738</strain>
    </source>
</reference>
<evidence type="ECO:0000313" key="4">
    <source>
        <dbReference type="EMBL" id="RFT06435.1"/>
    </source>
</evidence>
<evidence type="ECO:0000313" key="5">
    <source>
        <dbReference type="Proteomes" id="UP000260649"/>
    </source>
</evidence>
<feature type="compositionally biased region" description="Basic and acidic residues" evidence="1">
    <location>
        <begin position="29"/>
        <end position="75"/>
    </location>
</feature>
<name>A0A3E2B368_9FIRM</name>